<reference evidence="1 2" key="1">
    <citation type="journal article" date="2015" name="Genome Announc.">
        <title>Complete Genome Sequence of Steroid-Transforming Nocardioides simplex VKM Ac-2033D.</title>
        <authorList>
            <person name="Shtratnikova V.Y."/>
            <person name="Schelkunov M.I."/>
            <person name="Pekov Y.A."/>
            <person name="Fokina V.V."/>
            <person name="Logacheva M.D."/>
            <person name="Sokolov S.L."/>
            <person name="Bragin E.Y."/>
            <person name="Ashapkin V.V."/>
            <person name="Donova M.V."/>
        </authorList>
    </citation>
    <scope>NUCLEOTIDE SEQUENCE [LARGE SCALE GENOMIC DNA]</scope>
    <source>
        <strain evidence="1 2">VKM Ac-2033D</strain>
    </source>
</reference>
<dbReference type="STRING" id="2045.KR76_04095"/>
<dbReference type="GeneID" id="96612529"/>
<dbReference type="RefSeq" id="WP_052138219.1">
    <property type="nucleotide sequence ID" value="NZ_BJMC01000029.1"/>
</dbReference>
<evidence type="ECO:0000313" key="1">
    <source>
        <dbReference type="EMBL" id="AJR18110.1"/>
    </source>
</evidence>
<dbReference type="Pfam" id="PF25310">
    <property type="entry name" value="VG15"/>
    <property type="match status" value="1"/>
</dbReference>
<accession>A0A0C5XA34</accession>
<dbReference type="AlphaFoldDB" id="A0A0C5XA34"/>
<protein>
    <submittedName>
        <fullName evidence="1">Putative phage protein</fullName>
    </submittedName>
</protein>
<dbReference type="EMBL" id="CP009896">
    <property type="protein sequence ID" value="AJR18110.1"/>
    <property type="molecule type" value="Genomic_DNA"/>
</dbReference>
<name>A0A0C5XA34_NOCSI</name>
<dbReference type="OrthoDB" id="3194844at2"/>
<dbReference type="InterPro" id="IPR057369">
    <property type="entry name" value="VG15"/>
</dbReference>
<dbReference type="Proteomes" id="UP000030300">
    <property type="component" value="Chromosome"/>
</dbReference>
<dbReference type="HOGENOM" id="CLU_1037768_0_0_11"/>
<gene>
    <name evidence="1" type="ORF">KR76_04095</name>
</gene>
<sequence length="233" mass="25089">MATLTEAEAHRAAVEDIATLAVAELVREWPGLPIDDPIALAGPLRDLTRDLVDDFSAMTATIGADWYEELRNDAEIPGSFTASLAPPAPDEQIAASTAWAARGAFVDSNKALGDATAFLDRMIADRDRVTIEINVERDPAAPRYARYASANACAFCAINALRGPVYRSENSAAGKYHQHCRCVAVPVWNRDAYAEAPYVAAWRDAYYDATATLGGANDSKAVLALMRKTAGLR</sequence>
<organism evidence="1 2">
    <name type="scientific">Nocardioides simplex</name>
    <name type="common">Arthrobacter simplex</name>
    <dbReference type="NCBI Taxonomy" id="2045"/>
    <lineage>
        <taxon>Bacteria</taxon>
        <taxon>Bacillati</taxon>
        <taxon>Actinomycetota</taxon>
        <taxon>Actinomycetes</taxon>
        <taxon>Propionibacteriales</taxon>
        <taxon>Nocardioidaceae</taxon>
        <taxon>Pimelobacter</taxon>
    </lineage>
</organism>
<proteinExistence type="predicted"/>
<evidence type="ECO:0000313" key="2">
    <source>
        <dbReference type="Proteomes" id="UP000030300"/>
    </source>
</evidence>
<keyword evidence="2" id="KW-1185">Reference proteome</keyword>
<dbReference type="KEGG" id="psim:KR76_04095"/>